<keyword evidence="4" id="KW-1185">Reference proteome</keyword>
<evidence type="ECO:0000256" key="1">
    <source>
        <dbReference type="RuleBase" id="RU362039"/>
    </source>
</evidence>
<sequence>MKIGVLSDSHDHLDNIKKVIDIFLQQKVEKIIHCGDIVAPFVVRVMGELEGKDIEAIGVYGNNDGERRGLIKILGEIMKIKGDFHEVRWNDKKIAIYHGTDKRLLDSVIQSQNYDLVLCGHTHQVRIEQQGKTVILNPGETCGYLFGKATCAIVDLAIEPFDTKSIEIINIP</sequence>
<dbReference type="PANTHER" id="PTHR43165">
    <property type="entry name" value="METALLOPHOSPHOESTERASE"/>
    <property type="match status" value="1"/>
</dbReference>
<feature type="domain" description="Calcineurin-like phosphoesterase" evidence="2">
    <location>
        <begin position="1"/>
        <end position="156"/>
    </location>
</feature>
<gene>
    <name evidence="3" type="ORF">DSAG12_03428</name>
</gene>
<organism evidence="3 4">
    <name type="scientific">Promethearchaeum syntrophicum</name>
    <dbReference type="NCBI Taxonomy" id="2594042"/>
    <lineage>
        <taxon>Archaea</taxon>
        <taxon>Promethearchaeati</taxon>
        <taxon>Promethearchaeota</taxon>
        <taxon>Promethearchaeia</taxon>
        <taxon>Promethearchaeales</taxon>
        <taxon>Promethearchaeaceae</taxon>
        <taxon>Promethearchaeum</taxon>
    </lineage>
</organism>
<comment type="similarity">
    <text evidence="1">Belongs to the metallophosphoesterase superfamily. YfcE family.</text>
</comment>
<dbReference type="PANTHER" id="PTHR43165:SF1">
    <property type="entry name" value="PHOSPHODIESTERASE MJ0936"/>
    <property type="match status" value="1"/>
</dbReference>
<evidence type="ECO:0000259" key="2">
    <source>
        <dbReference type="Pfam" id="PF12850"/>
    </source>
</evidence>
<dbReference type="KEGG" id="psyt:DSAG12_03428"/>
<dbReference type="Gene3D" id="3.60.21.10">
    <property type="match status" value="1"/>
</dbReference>
<keyword evidence="1" id="KW-0479">Metal-binding</keyword>
<dbReference type="Proteomes" id="UP000321408">
    <property type="component" value="Chromosome"/>
</dbReference>
<dbReference type="InterPro" id="IPR024654">
    <property type="entry name" value="Calcineurin-like_PHP_lpxH"/>
</dbReference>
<dbReference type="OrthoDB" id="9959at2157"/>
<comment type="cofactor">
    <cofactor evidence="1">
        <name>a divalent metal cation</name>
        <dbReference type="ChEBI" id="CHEBI:60240"/>
    </cofactor>
</comment>
<dbReference type="CDD" id="cd00841">
    <property type="entry name" value="MPP_YfcE"/>
    <property type="match status" value="1"/>
</dbReference>
<dbReference type="EMBL" id="CP042905">
    <property type="protein sequence ID" value="QEE17591.1"/>
    <property type="molecule type" value="Genomic_DNA"/>
</dbReference>
<evidence type="ECO:0000313" key="3">
    <source>
        <dbReference type="EMBL" id="QEE17591.1"/>
    </source>
</evidence>
<dbReference type="SUPFAM" id="SSF56300">
    <property type="entry name" value="Metallo-dependent phosphatases"/>
    <property type="match status" value="1"/>
</dbReference>
<proteinExistence type="inferred from homology"/>
<dbReference type="RefSeq" id="WP_147664480.1">
    <property type="nucleotide sequence ID" value="NZ_CP042905.2"/>
</dbReference>
<dbReference type="NCBIfam" id="TIGR00040">
    <property type="entry name" value="yfcE"/>
    <property type="match status" value="1"/>
</dbReference>
<protein>
    <recommendedName>
        <fullName evidence="1">Phosphoesterase</fullName>
        <ecNumber evidence="1">3.1.4.-</ecNumber>
    </recommendedName>
</protein>
<dbReference type="InterPro" id="IPR029052">
    <property type="entry name" value="Metallo-depent_PP-like"/>
</dbReference>
<dbReference type="GO" id="GO:0046872">
    <property type="term" value="F:metal ion binding"/>
    <property type="evidence" value="ECO:0007669"/>
    <property type="project" value="UniProtKB-KW"/>
</dbReference>
<reference evidence="3 4" key="1">
    <citation type="journal article" date="2020" name="Nature">
        <title>Isolation of an archaeon at the prokaryote-eukaryote interface.</title>
        <authorList>
            <person name="Imachi H."/>
            <person name="Nobu M.K."/>
            <person name="Nakahara N."/>
            <person name="Morono Y."/>
            <person name="Ogawara M."/>
            <person name="Takaki Y."/>
            <person name="Takano Y."/>
            <person name="Uematsu K."/>
            <person name="Ikuta T."/>
            <person name="Ito M."/>
            <person name="Matsui Y."/>
            <person name="Miyazaki M."/>
            <person name="Murata K."/>
            <person name="Saito Y."/>
            <person name="Sakai S."/>
            <person name="Song C."/>
            <person name="Tasumi E."/>
            <person name="Yamanaka Y."/>
            <person name="Yamaguchi T."/>
            <person name="Kamagata Y."/>
            <person name="Tamaki H."/>
            <person name="Takai K."/>
        </authorList>
    </citation>
    <scope>NUCLEOTIDE SEQUENCE [LARGE SCALE GENOMIC DNA]</scope>
    <source>
        <strain evidence="3 4">MK-D1</strain>
    </source>
</reference>
<dbReference type="InterPro" id="IPR041802">
    <property type="entry name" value="MPP_YfcE"/>
</dbReference>
<name>A0A5B9DEZ4_9ARCH</name>
<dbReference type="Pfam" id="PF12850">
    <property type="entry name" value="Metallophos_2"/>
    <property type="match status" value="1"/>
</dbReference>
<evidence type="ECO:0000313" key="4">
    <source>
        <dbReference type="Proteomes" id="UP000321408"/>
    </source>
</evidence>
<dbReference type="GeneID" id="41331398"/>
<dbReference type="GO" id="GO:0016787">
    <property type="term" value="F:hydrolase activity"/>
    <property type="evidence" value="ECO:0007669"/>
    <property type="project" value="UniProtKB-UniRule"/>
</dbReference>
<dbReference type="EC" id="3.1.4.-" evidence="1"/>
<dbReference type="InterPro" id="IPR053193">
    <property type="entry name" value="MetalloPDE_YfcE-like"/>
</dbReference>
<accession>A0A5B9DEZ4</accession>
<reference evidence="3 4" key="2">
    <citation type="journal article" date="2024" name="Int. J. Syst. Evol. Microbiol.">
        <title>Promethearchaeum syntrophicum gen. nov., sp. nov., an anaerobic, obligately syntrophic archaeon, the first isolate of the lineage 'Asgard' archaea, and proposal of the new archaeal phylum Promethearchaeota phyl. nov. and kingdom Promethearchaeati regn. nov.</title>
        <authorList>
            <person name="Imachi H."/>
            <person name="Nobu M.K."/>
            <person name="Kato S."/>
            <person name="Takaki Y."/>
            <person name="Miyazaki M."/>
            <person name="Miyata M."/>
            <person name="Ogawara M."/>
            <person name="Saito Y."/>
            <person name="Sakai S."/>
            <person name="Tahara Y.O."/>
            <person name="Takano Y."/>
            <person name="Tasumi E."/>
            <person name="Uematsu K."/>
            <person name="Yoshimura T."/>
            <person name="Itoh T."/>
            <person name="Ohkuma M."/>
            <person name="Takai K."/>
        </authorList>
    </citation>
    <scope>NUCLEOTIDE SEQUENCE [LARGE SCALE GENOMIC DNA]</scope>
    <source>
        <strain evidence="3 4">MK-D1</strain>
    </source>
</reference>
<dbReference type="AlphaFoldDB" id="A0A5B9DEZ4"/>
<dbReference type="InterPro" id="IPR000979">
    <property type="entry name" value="Phosphodiesterase_MJ0936/Vps29"/>
</dbReference>